<sequence length="169" mass="18176">MDARPDLFDPLEERRALEDTESKIAISGHPLHAMLVTFPIALSFSTLGGDLLYLWTGNSFWSHVSAYAVFGAFAMGVLAGITGTAELLMVRGIRNRSASWTHFILAVMLLSLIGMNWIIRIGDPDGAVLPVGLALSLVMAAMTALTGWHGGKLVFDYQIGTRTSGSGRP</sequence>
<name>A0A9E6ZS31_9HYPH</name>
<evidence type="ECO:0000256" key="1">
    <source>
        <dbReference type="SAM" id="Phobius"/>
    </source>
</evidence>
<feature type="transmembrane region" description="Helical" evidence="1">
    <location>
        <begin position="67"/>
        <end position="88"/>
    </location>
</feature>
<protein>
    <submittedName>
        <fullName evidence="3">DUF2231 domain-containing protein</fullName>
    </submittedName>
</protein>
<evidence type="ECO:0000313" key="4">
    <source>
        <dbReference type="Proteomes" id="UP000831684"/>
    </source>
</evidence>
<keyword evidence="1" id="KW-1133">Transmembrane helix</keyword>
<keyword evidence="1" id="KW-0472">Membrane</keyword>
<feature type="transmembrane region" description="Helical" evidence="1">
    <location>
        <begin position="33"/>
        <end position="55"/>
    </location>
</feature>
<accession>A0A9E6ZS31</accession>
<evidence type="ECO:0000313" key="3">
    <source>
        <dbReference type="EMBL" id="UOK69451.1"/>
    </source>
</evidence>
<proteinExistence type="predicted"/>
<dbReference type="InterPro" id="IPR019251">
    <property type="entry name" value="DUF2231_TM"/>
</dbReference>
<feature type="transmembrane region" description="Helical" evidence="1">
    <location>
        <begin position="100"/>
        <end position="121"/>
    </location>
</feature>
<dbReference type="KEGG" id="apol:K9D25_11845"/>
<dbReference type="Proteomes" id="UP000831684">
    <property type="component" value="Chromosome"/>
</dbReference>
<dbReference type="AlphaFoldDB" id="A0A9E6ZS31"/>
<evidence type="ECO:0000259" key="2">
    <source>
        <dbReference type="Pfam" id="PF09990"/>
    </source>
</evidence>
<dbReference type="RefSeq" id="WP_244375354.1">
    <property type="nucleotide sequence ID" value="NZ_CP083239.1"/>
</dbReference>
<organism evidence="3 4">
    <name type="scientific">Ancylobacter polymorphus</name>
    <dbReference type="NCBI Taxonomy" id="223390"/>
    <lineage>
        <taxon>Bacteria</taxon>
        <taxon>Pseudomonadati</taxon>
        <taxon>Pseudomonadota</taxon>
        <taxon>Alphaproteobacteria</taxon>
        <taxon>Hyphomicrobiales</taxon>
        <taxon>Xanthobacteraceae</taxon>
        <taxon>Ancylobacter</taxon>
    </lineage>
</organism>
<feature type="domain" description="DUF2231" evidence="2">
    <location>
        <begin position="28"/>
        <end position="162"/>
    </location>
</feature>
<dbReference type="EMBL" id="CP083239">
    <property type="protein sequence ID" value="UOK69451.1"/>
    <property type="molecule type" value="Genomic_DNA"/>
</dbReference>
<keyword evidence="1" id="KW-0812">Transmembrane</keyword>
<dbReference type="Pfam" id="PF09990">
    <property type="entry name" value="DUF2231"/>
    <property type="match status" value="1"/>
</dbReference>
<feature type="transmembrane region" description="Helical" evidence="1">
    <location>
        <begin position="127"/>
        <end position="148"/>
    </location>
</feature>
<gene>
    <name evidence="3" type="ORF">K9D25_11845</name>
</gene>
<reference evidence="3" key="1">
    <citation type="submission" date="2021-09" db="EMBL/GenBank/DDBJ databases">
        <title>Network and meta-omics reveal the key degrader and cooperation patterns in an efficient 1,4-dioxane-degrading microbial community.</title>
        <authorList>
            <person name="Dai C."/>
        </authorList>
    </citation>
    <scope>NUCLEOTIDE SEQUENCE</scope>
    <source>
        <strain evidence="3">ZM13</strain>
    </source>
</reference>